<organism evidence="2 3">
    <name type="scientific">Candidatus Flavonifractor merdigallinarum</name>
    <dbReference type="NCBI Taxonomy" id="2838589"/>
    <lineage>
        <taxon>Bacteria</taxon>
        <taxon>Bacillati</taxon>
        <taxon>Bacillota</taxon>
        <taxon>Clostridia</taxon>
        <taxon>Eubacteriales</taxon>
        <taxon>Oscillospiraceae</taxon>
        <taxon>Flavonifractor</taxon>
    </lineage>
</organism>
<feature type="transmembrane region" description="Helical" evidence="1">
    <location>
        <begin position="42"/>
        <end position="59"/>
    </location>
</feature>
<feature type="transmembrane region" description="Helical" evidence="1">
    <location>
        <begin position="12"/>
        <end position="30"/>
    </location>
</feature>
<dbReference type="Proteomes" id="UP000823868">
    <property type="component" value="Unassembled WGS sequence"/>
</dbReference>
<reference evidence="2" key="1">
    <citation type="journal article" date="2021" name="PeerJ">
        <title>Extensive microbial diversity within the chicken gut microbiome revealed by metagenomics and culture.</title>
        <authorList>
            <person name="Gilroy R."/>
            <person name="Ravi A."/>
            <person name="Getino M."/>
            <person name="Pursley I."/>
            <person name="Horton D.L."/>
            <person name="Alikhan N.F."/>
            <person name="Baker D."/>
            <person name="Gharbi K."/>
            <person name="Hall N."/>
            <person name="Watson M."/>
            <person name="Adriaenssens E.M."/>
            <person name="Foster-Nyarko E."/>
            <person name="Jarju S."/>
            <person name="Secka A."/>
            <person name="Antonio M."/>
            <person name="Oren A."/>
            <person name="Chaudhuri R.R."/>
            <person name="La Ragione R."/>
            <person name="Hildebrand F."/>
            <person name="Pallen M.J."/>
        </authorList>
    </citation>
    <scope>NUCLEOTIDE SEQUENCE</scope>
    <source>
        <strain evidence="2">ChiBcec16_6824</strain>
    </source>
</reference>
<keyword evidence="1" id="KW-0812">Transmembrane</keyword>
<evidence type="ECO:0000313" key="3">
    <source>
        <dbReference type="Proteomes" id="UP000823868"/>
    </source>
</evidence>
<comment type="caution">
    <text evidence="2">The sequence shown here is derived from an EMBL/GenBank/DDBJ whole genome shotgun (WGS) entry which is preliminary data.</text>
</comment>
<dbReference type="EMBL" id="DXDX01000019">
    <property type="protein sequence ID" value="HIY20442.1"/>
    <property type="molecule type" value="Genomic_DNA"/>
</dbReference>
<evidence type="ECO:0000313" key="2">
    <source>
        <dbReference type="EMBL" id="HIY20442.1"/>
    </source>
</evidence>
<feature type="transmembrane region" description="Helical" evidence="1">
    <location>
        <begin position="71"/>
        <end position="92"/>
    </location>
</feature>
<feature type="transmembrane region" description="Helical" evidence="1">
    <location>
        <begin position="293"/>
        <end position="311"/>
    </location>
</feature>
<proteinExistence type="predicted"/>
<reference evidence="2" key="2">
    <citation type="submission" date="2021-04" db="EMBL/GenBank/DDBJ databases">
        <authorList>
            <person name="Gilroy R."/>
        </authorList>
    </citation>
    <scope>NUCLEOTIDE SEQUENCE</scope>
    <source>
        <strain evidence="2">ChiBcec16_6824</strain>
    </source>
</reference>
<feature type="transmembrane region" description="Helical" evidence="1">
    <location>
        <begin position="347"/>
        <end position="364"/>
    </location>
</feature>
<keyword evidence="1" id="KW-1133">Transmembrane helix</keyword>
<feature type="transmembrane region" description="Helical" evidence="1">
    <location>
        <begin position="141"/>
        <end position="162"/>
    </location>
</feature>
<keyword evidence="1" id="KW-0472">Membrane</keyword>
<feature type="transmembrane region" description="Helical" evidence="1">
    <location>
        <begin position="174"/>
        <end position="192"/>
    </location>
</feature>
<feature type="transmembrane region" description="Helical" evidence="1">
    <location>
        <begin position="317"/>
        <end position="338"/>
    </location>
</feature>
<feature type="transmembrane region" description="Helical" evidence="1">
    <location>
        <begin position="221"/>
        <end position="245"/>
    </location>
</feature>
<feature type="transmembrane region" description="Helical" evidence="1">
    <location>
        <begin position="251"/>
        <end position="272"/>
    </location>
</feature>
<name>A0A9D1Y7H9_9FIRM</name>
<accession>A0A9D1Y7H9</accession>
<dbReference type="AlphaFoldDB" id="A0A9D1Y7H9"/>
<feature type="transmembrane region" description="Helical" evidence="1">
    <location>
        <begin position="422"/>
        <end position="444"/>
    </location>
</feature>
<evidence type="ECO:0000256" key="1">
    <source>
        <dbReference type="SAM" id="Phobius"/>
    </source>
</evidence>
<sequence length="455" mass="49910">MSSPLSVSRPVALVCACGGCALLLMTVLWSGKWTQGSPQVRLSVGILLLALALLSILLLDRSEVGRDGLLLALLPVGAAFFLRAACLDYASYDYRDFLAQWAAFFRDNGGFAAIREQVGDYNVPYLYFMAAISYLPMPDLYAIKLFSILFDVILAWGGLRLAQKLAPGRPEAGYLAFLALLLLPTVVLNGSYWGQCDSLYGALVLHALACALEKRPIPSMILLAVAFSFKLQTVFLLPLWGAFWLCGVVKFRHLLVFPVTYFVTALPALLLGKPLGDILGVYVKQAGQYDQKLVYNAPTVFALIPGGIQLTDAEMALLSKVGIGAAFLLCLVVMGVLFHRRKALSPALWAAGGAVLAVGIPYLLPYMHERYFFLADVLTLAWACADRRRLPLAAVVQLGSLASYAVYLRLKYNFVLQAFGQYWVMGVESLIMLCALVVALVSFFRLPEEEPFYEE</sequence>
<gene>
    <name evidence="2" type="ORF">H9841_00890</name>
</gene>
<protein>
    <submittedName>
        <fullName evidence="2">Conjugal transfer protein TraL</fullName>
    </submittedName>
</protein>